<name>A8EYP0_RICCK</name>
<dbReference type="KEGG" id="rcm:A1E_02645"/>
<sequence length="50" mass="5876">MRDNSLQLSEEEYLQYLQVGLAQVTLEDKARYEQKKWLHALQNQILLGGL</sequence>
<dbReference type="EMBL" id="CP000409">
    <property type="protein sequence ID" value="ABV73473.1"/>
    <property type="molecule type" value="Genomic_DNA"/>
</dbReference>
<dbReference type="HOGENOM" id="CLU_3122144_0_0_5"/>
<evidence type="ECO:0000313" key="1">
    <source>
        <dbReference type="EMBL" id="ABV73473.1"/>
    </source>
</evidence>
<dbReference type="STRING" id="293613.A1E_02645"/>
<accession>A8EYP0</accession>
<dbReference type="Proteomes" id="UP000007056">
    <property type="component" value="Chromosome"/>
</dbReference>
<gene>
    <name evidence="1" type="ordered locus">A1E_02645</name>
</gene>
<reference evidence="2" key="1">
    <citation type="submission" date="2007-09" db="EMBL/GenBank/DDBJ databases">
        <title>Complete genome sequence of Rickettsia canadensis.</title>
        <authorList>
            <person name="Madan A."/>
            <person name="Fahey J."/>
            <person name="Helton E."/>
            <person name="Ketteman M."/>
            <person name="Madan A."/>
            <person name="Rodrigues S."/>
            <person name="Sanchez A."/>
            <person name="Whiting M."/>
            <person name="Dasch G."/>
            <person name="Eremeeva M."/>
        </authorList>
    </citation>
    <scope>NUCLEOTIDE SEQUENCE [LARGE SCALE GENOMIC DNA]</scope>
    <source>
        <strain evidence="2">McKiel</strain>
    </source>
</reference>
<proteinExistence type="predicted"/>
<dbReference type="AlphaFoldDB" id="A8EYP0"/>
<organism evidence="1 2">
    <name type="scientific">Rickettsia canadensis (strain McKiel)</name>
    <dbReference type="NCBI Taxonomy" id="293613"/>
    <lineage>
        <taxon>Bacteria</taxon>
        <taxon>Pseudomonadati</taxon>
        <taxon>Pseudomonadota</taxon>
        <taxon>Alphaproteobacteria</taxon>
        <taxon>Rickettsiales</taxon>
        <taxon>Rickettsiaceae</taxon>
        <taxon>Rickettsieae</taxon>
        <taxon>Rickettsia</taxon>
        <taxon>belli group</taxon>
    </lineage>
</organism>
<protein>
    <submittedName>
        <fullName evidence="1">Uncharacterized protein</fullName>
    </submittedName>
</protein>
<evidence type="ECO:0000313" key="2">
    <source>
        <dbReference type="Proteomes" id="UP000007056"/>
    </source>
</evidence>